<name>A0A560WD50_9MICO</name>
<dbReference type="GO" id="GO:0051301">
    <property type="term" value="P:cell division"/>
    <property type="evidence" value="ECO:0007669"/>
    <property type="project" value="UniProtKB-KW"/>
</dbReference>
<evidence type="ECO:0000313" key="3">
    <source>
        <dbReference type="EMBL" id="TWD15599.1"/>
    </source>
</evidence>
<dbReference type="Pfam" id="PF04977">
    <property type="entry name" value="DivIC"/>
    <property type="match status" value="1"/>
</dbReference>
<dbReference type="RefSeq" id="WP_170236206.1">
    <property type="nucleotide sequence ID" value="NZ_BAAAYT010000001.1"/>
</dbReference>
<evidence type="ECO:0000313" key="4">
    <source>
        <dbReference type="Proteomes" id="UP000315628"/>
    </source>
</evidence>
<dbReference type="EMBL" id="VIUW01000002">
    <property type="protein sequence ID" value="TWD15599.1"/>
    <property type="molecule type" value="Genomic_DNA"/>
</dbReference>
<comment type="caution">
    <text evidence="3">The sequence shown here is derived from an EMBL/GenBank/DDBJ whole genome shotgun (WGS) entry which is preliminary data.</text>
</comment>
<gene>
    <name evidence="3" type="ORF">FB557_1117</name>
</gene>
<feature type="transmembrane region" description="Helical" evidence="2">
    <location>
        <begin position="6"/>
        <end position="28"/>
    </location>
</feature>
<dbReference type="AlphaFoldDB" id="A0A560WD50"/>
<dbReference type="Proteomes" id="UP000315628">
    <property type="component" value="Unassembled WGS sequence"/>
</dbReference>
<organism evidence="3 4">
    <name type="scientific">Marihabitans asiaticum</name>
    <dbReference type="NCBI Taxonomy" id="415218"/>
    <lineage>
        <taxon>Bacteria</taxon>
        <taxon>Bacillati</taxon>
        <taxon>Actinomycetota</taxon>
        <taxon>Actinomycetes</taxon>
        <taxon>Micrococcales</taxon>
        <taxon>Intrasporangiaceae</taxon>
        <taxon>Marihabitans</taxon>
    </lineage>
</organism>
<dbReference type="InterPro" id="IPR007060">
    <property type="entry name" value="FtsL/DivIC"/>
</dbReference>
<keyword evidence="2" id="KW-0472">Membrane</keyword>
<keyword evidence="2" id="KW-1133">Transmembrane helix</keyword>
<sequence>MTPQRWIGLCCVVVLLGMMLVPASMSYLEQRSRIAALREDVATQEQAVADLKREKELWATDEYVEAQARERLKFVKVGDKAYTVIDADPGEDDAIDPQTGAATGEPAGPWYERLSASLEAADARPAQP</sequence>
<evidence type="ECO:0000256" key="1">
    <source>
        <dbReference type="SAM" id="MobiDB-lite"/>
    </source>
</evidence>
<reference evidence="3 4" key="1">
    <citation type="submission" date="2019-06" db="EMBL/GenBank/DDBJ databases">
        <title>Sequencing the genomes of 1000 actinobacteria strains.</title>
        <authorList>
            <person name="Klenk H.-P."/>
        </authorList>
    </citation>
    <scope>NUCLEOTIDE SEQUENCE [LARGE SCALE GENOMIC DNA]</scope>
    <source>
        <strain evidence="3 4">DSM 18935</strain>
    </source>
</reference>
<accession>A0A560WD50</accession>
<evidence type="ECO:0000256" key="2">
    <source>
        <dbReference type="SAM" id="Phobius"/>
    </source>
</evidence>
<keyword evidence="3" id="KW-0132">Cell division</keyword>
<proteinExistence type="predicted"/>
<keyword evidence="4" id="KW-1185">Reference proteome</keyword>
<keyword evidence="2" id="KW-0812">Transmembrane</keyword>
<feature type="region of interest" description="Disordered" evidence="1">
    <location>
        <begin position="87"/>
        <end position="109"/>
    </location>
</feature>
<protein>
    <submittedName>
        <fullName evidence="3">Cell division protein FtsB</fullName>
    </submittedName>
</protein>
<keyword evidence="3" id="KW-0131">Cell cycle</keyword>